<evidence type="ECO:0000256" key="2">
    <source>
        <dbReference type="ARBA" id="ARBA00022692"/>
    </source>
</evidence>
<keyword evidence="3 10" id="KW-0732">Signal</keyword>
<evidence type="ECO:0000256" key="9">
    <source>
        <dbReference type="SAM" id="MobiDB-lite"/>
    </source>
</evidence>
<evidence type="ECO:0000256" key="8">
    <source>
        <dbReference type="ARBA" id="ARBA00023180"/>
    </source>
</evidence>
<evidence type="ECO:0000256" key="7">
    <source>
        <dbReference type="ARBA" id="ARBA00023170"/>
    </source>
</evidence>
<dbReference type="Gene3D" id="3.80.10.10">
    <property type="entry name" value="Ribonuclease Inhibitor"/>
    <property type="match status" value="3"/>
</dbReference>
<dbReference type="OrthoDB" id="676979at2759"/>
<dbReference type="Gramene" id="TraesARI7D03G04524480.1">
    <property type="protein sequence ID" value="TraesARI7D03G04524480.1"/>
    <property type="gene ID" value="TraesARI7D03G04524480"/>
</dbReference>
<dbReference type="Gramene" id="TraesLAC7D03G04394800.1">
    <property type="protein sequence ID" value="TraesLAC7D03G04394800.1"/>
    <property type="gene ID" value="TraesLAC7D03G04394800"/>
</dbReference>
<keyword evidence="2" id="KW-0812">Transmembrane</keyword>
<dbReference type="InterPro" id="IPR050647">
    <property type="entry name" value="Plant_LRR-RLKs"/>
</dbReference>
<dbReference type="AlphaFoldDB" id="A0A3B6TPE5"/>
<dbReference type="RefSeq" id="XP_044441809.1">
    <property type="nucleotide sequence ID" value="XM_044585874.1"/>
</dbReference>
<reference evidence="12" key="2">
    <citation type="submission" date="2018-10" db="UniProtKB">
        <authorList>
            <consortium name="EnsemblPlants"/>
        </authorList>
    </citation>
    <scope>IDENTIFICATION</scope>
</reference>
<feature type="chain" id="PRO_5043181261" description="Leucine-rich repeat-containing N-terminal plant-type domain-containing protein" evidence="10">
    <location>
        <begin position="24"/>
        <end position="753"/>
    </location>
</feature>
<dbReference type="Gramene" id="TraesMAC7D03G04440030.1">
    <property type="protein sequence ID" value="TraesMAC7D03G04440030.1"/>
    <property type="gene ID" value="TraesMAC7D03G04440030"/>
</dbReference>
<evidence type="ECO:0000259" key="11">
    <source>
        <dbReference type="Pfam" id="PF08263"/>
    </source>
</evidence>
<dbReference type="GeneID" id="123168011"/>
<dbReference type="Gramene" id="TraesCS7D02G424900.1">
    <property type="protein sequence ID" value="TraesCS7D02G424900.1"/>
    <property type="gene ID" value="TraesCS7D02G424900"/>
</dbReference>
<dbReference type="Gramene" id="TraesPARA_EIv1.0_2610090.1">
    <property type="protein sequence ID" value="TraesPARA_EIv1.0_2610090.1.CDS"/>
    <property type="gene ID" value="TraesPARA_EIv1.0_2610090"/>
</dbReference>
<dbReference type="Pfam" id="PF08263">
    <property type="entry name" value="LRRNT_2"/>
    <property type="match status" value="1"/>
</dbReference>
<sequence length="753" mass="81738">MAAFHHILGAFFQALIIAEVILGQSDREVLRELKSFLQAQNPINRGAYDTWSEAEVSPCRLQGVGCDAAGRVSYLDLSSSSIAGPSFGNFSRLNRLTHLDLSANSITGQLHPDLKHCRGLQYLNLSSNLIGGALDVSTLTNLRILDLSQNRFQGDIRTNFPSICRNLSVIAVSSNNLTGRISGLFSGCSKLSDVDLSWNQFTGKAVWKGVERLTRFTATANNLTGVIPSSTFPKGCKLQSLDISSNQLSGSFPNSIANCTSLKTLSLWNNSFGGSIPPGIGSIAGLEELGLSSNQFHHKIPLELMNCTNLKNLEISRNTFGGEVQQVLGKITSLKSLVLQGNNYSGGIVSSGILQLPNLIYLDLSFNKFSGKLPNEIASMTSIESLVLANNNFSGKIPPSYGRLLRLQALDLSYNNLSGEIPPEIGNLASLLLLMLAGNQLSGEIPREIGNCTSLLWLNLVGNQISGKIPPEMTNMGRNPGPTFAKNRRNPSLIKSATSKCFAVYRWVPASYPEFDFVESMMMSQKNCLTMWNRLLMGYDILPVSSPLRTALGYVQLSGNLLSGEIPSTISAMKNISLLLLDGNRLSGHLPSEISSMQLVALNLSNNSFSGQIPFTVGHLNSLESLDLSWNNFSGALPSSLGELSKLSTLNVSYNPLLSGEVPNTGQLSTFNEQSFLGDPLLSFHSPAAPSPHSNDNQPSTYGTEKHPTNEEITVLVVTFLVCFSATFVIRELQSFVYLYHVALRKITNFRNL</sequence>
<dbReference type="Gramene" id="TraesLDM7D03G04454410.1">
    <property type="protein sequence ID" value="TraesLDM7D03G04454410.1"/>
    <property type="gene ID" value="TraesLDM7D03G04454410"/>
</dbReference>
<dbReference type="SMART" id="SM00369">
    <property type="entry name" value="LRR_TYP"/>
    <property type="match status" value="7"/>
</dbReference>
<dbReference type="EnsemblPlants" id="TraesCS7D02G424900.1">
    <property type="protein sequence ID" value="TraesCS7D02G424900.1"/>
    <property type="gene ID" value="TraesCS7D02G424900"/>
</dbReference>
<gene>
    <name evidence="12" type="primary">LOC123168011</name>
</gene>
<evidence type="ECO:0000256" key="3">
    <source>
        <dbReference type="ARBA" id="ARBA00022729"/>
    </source>
</evidence>
<keyword evidence="8" id="KW-0325">Glycoprotein</keyword>
<dbReference type="Gramene" id="TraesROB_scaffold_040568_01G000100.1">
    <property type="protein sequence ID" value="TraesROB_scaffold_040568_01G000100.1"/>
    <property type="gene ID" value="TraesROB_scaffold_040568_01G000100"/>
</dbReference>
<dbReference type="Pfam" id="PF13855">
    <property type="entry name" value="LRR_8"/>
    <property type="match status" value="4"/>
</dbReference>
<evidence type="ECO:0000256" key="10">
    <source>
        <dbReference type="SAM" id="SignalP"/>
    </source>
</evidence>
<keyword evidence="1" id="KW-0433">Leucine-rich repeat</keyword>
<dbReference type="Gramene" id="TraesSYM7D03G04502010.1">
    <property type="protein sequence ID" value="TraesSYM7D03G04502010.1"/>
    <property type="gene ID" value="TraesSYM7D03G04502010"/>
</dbReference>
<dbReference type="Gramene" id="TraesNOR7D03G04496740.1">
    <property type="protein sequence ID" value="TraesNOR7D03G04496740.1"/>
    <property type="gene ID" value="TraesNOR7D03G04496740"/>
</dbReference>
<evidence type="ECO:0000256" key="4">
    <source>
        <dbReference type="ARBA" id="ARBA00022737"/>
    </source>
</evidence>
<keyword evidence="7" id="KW-0675">Receptor</keyword>
<dbReference type="InterPro" id="IPR013210">
    <property type="entry name" value="LRR_N_plant-typ"/>
</dbReference>
<organism evidence="12">
    <name type="scientific">Triticum aestivum</name>
    <name type="common">Wheat</name>
    <dbReference type="NCBI Taxonomy" id="4565"/>
    <lineage>
        <taxon>Eukaryota</taxon>
        <taxon>Viridiplantae</taxon>
        <taxon>Streptophyta</taxon>
        <taxon>Embryophyta</taxon>
        <taxon>Tracheophyta</taxon>
        <taxon>Spermatophyta</taxon>
        <taxon>Magnoliopsida</taxon>
        <taxon>Liliopsida</taxon>
        <taxon>Poales</taxon>
        <taxon>Poaceae</taxon>
        <taxon>BOP clade</taxon>
        <taxon>Pooideae</taxon>
        <taxon>Triticodae</taxon>
        <taxon>Triticeae</taxon>
        <taxon>Triticinae</taxon>
        <taxon>Triticum</taxon>
    </lineage>
</organism>
<evidence type="ECO:0000313" key="12">
    <source>
        <dbReference type="EnsemblPlants" id="TraesCS7D02G424900.1"/>
    </source>
</evidence>
<keyword evidence="4" id="KW-0677">Repeat</keyword>
<evidence type="ECO:0000256" key="1">
    <source>
        <dbReference type="ARBA" id="ARBA00022614"/>
    </source>
</evidence>
<reference evidence="12" key="1">
    <citation type="submission" date="2018-08" db="EMBL/GenBank/DDBJ databases">
        <authorList>
            <person name="Rossello M."/>
        </authorList>
    </citation>
    <scope>NUCLEOTIDE SEQUENCE [LARGE SCALE GENOMIC DNA]</scope>
    <source>
        <strain evidence="12">cv. Chinese Spring</strain>
    </source>
</reference>
<keyword evidence="13" id="KW-1185">Reference proteome</keyword>
<dbReference type="Gramene" id="TraesSTA7D03G04442220.1">
    <property type="protein sequence ID" value="TraesSTA7D03G04442220.1"/>
    <property type="gene ID" value="TraesSTA7D03G04442220"/>
</dbReference>
<dbReference type="STRING" id="4565.A0A3B6TPE5"/>
<dbReference type="PRINTS" id="PR00019">
    <property type="entry name" value="LEURICHRPT"/>
</dbReference>
<dbReference type="FunFam" id="3.80.10.10:FF:000691">
    <property type="entry name" value="Putative LRR receptor-like serine/threonine-protein kinase"/>
    <property type="match status" value="1"/>
</dbReference>
<evidence type="ECO:0000256" key="6">
    <source>
        <dbReference type="ARBA" id="ARBA00023136"/>
    </source>
</evidence>
<dbReference type="Gramene" id="TraesCLE_scaffold_042309_01G000100.1">
    <property type="protein sequence ID" value="TraesCLE_scaffold_042309_01G000100.1"/>
    <property type="gene ID" value="TraesCLE_scaffold_042309_01G000100"/>
</dbReference>
<dbReference type="Gramene" id="TraesCAD_scaffold_028038_01G000100.1">
    <property type="protein sequence ID" value="TraesCAD_scaffold_028038_01G000100.1"/>
    <property type="gene ID" value="TraesCAD_scaffold_028038_01G000100"/>
</dbReference>
<evidence type="ECO:0000313" key="13">
    <source>
        <dbReference type="Proteomes" id="UP000019116"/>
    </source>
</evidence>
<keyword evidence="6" id="KW-0472">Membrane</keyword>
<dbReference type="InterPro" id="IPR003591">
    <property type="entry name" value="Leu-rich_rpt_typical-subtyp"/>
</dbReference>
<dbReference type="KEGG" id="taes:123168011"/>
<feature type="region of interest" description="Disordered" evidence="9">
    <location>
        <begin position="687"/>
        <end position="707"/>
    </location>
</feature>
<dbReference type="PANTHER" id="PTHR48056:SF26">
    <property type="entry name" value="MDIS1-INTERACTING RECEPTOR LIKE KINASE 1"/>
    <property type="match status" value="1"/>
</dbReference>
<keyword evidence="5" id="KW-1133">Transmembrane helix</keyword>
<dbReference type="OMA" id="NIIMYKL"/>
<dbReference type="InterPro" id="IPR001611">
    <property type="entry name" value="Leu-rich_rpt"/>
</dbReference>
<dbReference type="Proteomes" id="UP000019116">
    <property type="component" value="Chromosome 7D"/>
</dbReference>
<protein>
    <recommendedName>
        <fullName evidence="11">Leucine-rich repeat-containing N-terminal plant-type domain-containing protein</fullName>
    </recommendedName>
</protein>
<proteinExistence type="predicted"/>
<dbReference type="PaxDb" id="4565-Traes_7DL_0442F5433.1"/>
<dbReference type="Gramene" id="TraesCS7D03G1004300.1">
    <property type="protein sequence ID" value="TraesCS7D03G1004300.1.CDS"/>
    <property type="gene ID" value="TraesCS7D03G1004300"/>
</dbReference>
<dbReference type="Pfam" id="PF00560">
    <property type="entry name" value="LRR_1"/>
    <property type="match status" value="5"/>
</dbReference>
<feature type="domain" description="Leucine-rich repeat-containing N-terminal plant-type" evidence="11">
    <location>
        <begin position="25"/>
        <end position="67"/>
    </location>
</feature>
<dbReference type="PANTHER" id="PTHR48056">
    <property type="entry name" value="LRR RECEPTOR-LIKE SERINE/THREONINE-PROTEIN KINASE-RELATED"/>
    <property type="match status" value="1"/>
</dbReference>
<dbReference type="SUPFAM" id="SSF52047">
    <property type="entry name" value="RNI-like"/>
    <property type="match status" value="2"/>
</dbReference>
<dbReference type="Gramene" id="TraesWEE_scaffold_125610_01G000100.1">
    <property type="protein sequence ID" value="TraesWEE_scaffold_125610_01G000100.1"/>
    <property type="gene ID" value="TraesWEE_scaffold_125610_01G000100"/>
</dbReference>
<dbReference type="FunFam" id="3.80.10.10:FF:000041">
    <property type="entry name" value="LRR receptor-like serine/threonine-protein kinase ERECTA"/>
    <property type="match status" value="1"/>
</dbReference>
<name>A0A3B6TPE5_WHEAT</name>
<dbReference type="InterPro" id="IPR032675">
    <property type="entry name" value="LRR_dom_sf"/>
</dbReference>
<dbReference type="Gramene" id="TraesJAG7D03G04430950.1">
    <property type="protein sequence ID" value="TraesJAG7D03G04430950.1"/>
    <property type="gene ID" value="TraesJAG7D03G04430950"/>
</dbReference>
<accession>A0A3B6TPE5</accession>
<dbReference type="Gramene" id="TraesJUL7D03G04492180.1">
    <property type="protein sequence ID" value="TraesJUL7D03G04492180.1"/>
    <property type="gene ID" value="TraesJUL7D03G04492180"/>
</dbReference>
<evidence type="ECO:0000256" key="5">
    <source>
        <dbReference type="ARBA" id="ARBA00022989"/>
    </source>
</evidence>
<dbReference type="SMR" id="A0A3B6TPE5"/>
<feature type="signal peptide" evidence="10">
    <location>
        <begin position="1"/>
        <end position="23"/>
    </location>
</feature>